<feature type="region of interest" description="Disordered" evidence="1">
    <location>
        <begin position="1"/>
        <end position="33"/>
    </location>
</feature>
<gene>
    <name evidence="2" type="ORF">D9V34_02010</name>
</gene>
<dbReference type="EMBL" id="RCUY01000001">
    <property type="protein sequence ID" value="RLP84794.1"/>
    <property type="molecule type" value="Genomic_DNA"/>
</dbReference>
<evidence type="ECO:0000313" key="2">
    <source>
        <dbReference type="EMBL" id="RLP84794.1"/>
    </source>
</evidence>
<name>A0A3L7AX35_9MICO</name>
<dbReference type="AlphaFoldDB" id="A0A3L7AX35"/>
<accession>A0A3L7AX35</accession>
<evidence type="ECO:0000313" key="3">
    <source>
        <dbReference type="Proteomes" id="UP000269438"/>
    </source>
</evidence>
<dbReference type="Proteomes" id="UP000269438">
    <property type="component" value="Unassembled WGS sequence"/>
</dbReference>
<keyword evidence="3" id="KW-1185">Reference proteome</keyword>
<protein>
    <submittedName>
        <fullName evidence="2">Uncharacterized protein</fullName>
    </submittedName>
</protein>
<organism evidence="2 3">
    <name type="scientific">Mycetocola lacteus</name>
    <dbReference type="NCBI Taxonomy" id="76637"/>
    <lineage>
        <taxon>Bacteria</taxon>
        <taxon>Bacillati</taxon>
        <taxon>Actinomycetota</taxon>
        <taxon>Actinomycetes</taxon>
        <taxon>Micrococcales</taxon>
        <taxon>Microbacteriaceae</taxon>
        <taxon>Mycetocola</taxon>
    </lineage>
</organism>
<proteinExistence type="predicted"/>
<comment type="caution">
    <text evidence="2">The sequence shown here is derived from an EMBL/GenBank/DDBJ whole genome shotgun (WGS) entry which is preliminary data.</text>
</comment>
<evidence type="ECO:0000256" key="1">
    <source>
        <dbReference type="SAM" id="MobiDB-lite"/>
    </source>
</evidence>
<sequence>MSPDEEEAAVIDTTREQSERNGTGDLGDGLPPLNADITVEDFNTENLFAPTHETVADLNGFGTLLAESLQRLDNAAFDQRGTTKSREDARLTFTKTITGHYTLSEDARRDLERASIAAVKLGTEPVPDHKSTVTASRVRLLGGGIEETLGSRTRVSYEIIFARDLTGSPVRERWDEIVSYGVLFDDLTGEIARFQVNRTPL</sequence>
<reference evidence="2 3" key="1">
    <citation type="submission" date="2018-10" db="EMBL/GenBank/DDBJ databases">
        <authorList>
            <person name="Li J."/>
        </authorList>
    </citation>
    <scope>NUCLEOTIDE SEQUENCE [LARGE SCALE GENOMIC DNA]</scope>
    <source>
        <strain evidence="2 3">JCM 11654</strain>
    </source>
</reference>